<feature type="chain" id="PRO_5041356021" evidence="1">
    <location>
        <begin position="19"/>
        <end position="211"/>
    </location>
</feature>
<dbReference type="EMBL" id="CATQJL010000112">
    <property type="protein sequence ID" value="CAJ0594325.1"/>
    <property type="molecule type" value="Genomic_DNA"/>
</dbReference>
<sequence>MVYLSLSVLLVCLSLVNGLDDFEKRKKFHDRQCQLTPSLPSCTTPYTLAVFKREAIVQSKNSNKQKLSKAMGVKRTVRRSSWHDDSDEDYEFYLWKKYRREKLRRRLLQNAGDSSESVQYHYHNYNNPYSSGYRAYPYTGYYRPSYYGQQYGYPYSGYGYGGGYPSYGSGYGGYGGGFGGGLFSLGAGRQLGISTPIGGFGYSSGFGIGIG</sequence>
<organism evidence="2 3">
    <name type="scientific">Cylicocyclus nassatus</name>
    <name type="common">Nematode worm</name>
    <dbReference type="NCBI Taxonomy" id="53992"/>
    <lineage>
        <taxon>Eukaryota</taxon>
        <taxon>Metazoa</taxon>
        <taxon>Ecdysozoa</taxon>
        <taxon>Nematoda</taxon>
        <taxon>Chromadorea</taxon>
        <taxon>Rhabditida</taxon>
        <taxon>Rhabditina</taxon>
        <taxon>Rhabditomorpha</taxon>
        <taxon>Strongyloidea</taxon>
        <taxon>Strongylidae</taxon>
        <taxon>Cylicocyclus</taxon>
    </lineage>
</organism>
<accession>A0AA36GLL7</accession>
<dbReference type="Proteomes" id="UP001176961">
    <property type="component" value="Unassembled WGS sequence"/>
</dbReference>
<keyword evidence="3" id="KW-1185">Reference proteome</keyword>
<reference evidence="2" key="1">
    <citation type="submission" date="2023-07" db="EMBL/GenBank/DDBJ databases">
        <authorList>
            <consortium name="CYATHOMIX"/>
        </authorList>
    </citation>
    <scope>NUCLEOTIDE SEQUENCE</scope>
    <source>
        <strain evidence="2">N/A</strain>
    </source>
</reference>
<comment type="caution">
    <text evidence="2">The sequence shown here is derived from an EMBL/GenBank/DDBJ whole genome shotgun (WGS) entry which is preliminary data.</text>
</comment>
<evidence type="ECO:0000256" key="1">
    <source>
        <dbReference type="SAM" id="SignalP"/>
    </source>
</evidence>
<feature type="signal peptide" evidence="1">
    <location>
        <begin position="1"/>
        <end position="18"/>
    </location>
</feature>
<proteinExistence type="predicted"/>
<evidence type="ECO:0000313" key="2">
    <source>
        <dbReference type="EMBL" id="CAJ0594325.1"/>
    </source>
</evidence>
<dbReference type="AlphaFoldDB" id="A0AA36GLL7"/>
<evidence type="ECO:0000313" key="3">
    <source>
        <dbReference type="Proteomes" id="UP001176961"/>
    </source>
</evidence>
<gene>
    <name evidence="2" type="ORF">CYNAS_LOCUS6308</name>
</gene>
<keyword evidence="1" id="KW-0732">Signal</keyword>
<protein>
    <submittedName>
        <fullName evidence="2">Uncharacterized protein</fullName>
    </submittedName>
</protein>
<name>A0AA36GLL7_CYLNA</name>